<keyword evidence="3" id="KW-1185">Reference proteome</keyword>
<protein>
    <submittedName>
        <fullName evidence="2">TfuA-like protein</fullName>
    </submittedName>
</protein>
<sequence length="498" mass="54793">MTTSRRVVVTAGPTIGVEDIRAVVPDAEVAPPISFGQAFGYGLQPGDTLLIIDGLFFQHPSVRHKELLTLIADGIRVVGSSSMGALRAAELHPFGMEGYGWVFESYRSGLLEADDEVGMVHGDPEDGYPVFVDALVNIRQTVAVAVESGAMTKLLAARLIETARNTPFTLRTWDQLLKAVGAPDRPKLARQLRSMRVDIKHADAVLALNQIARQPGDYAVRPGPQPTIWSKRWQQRWAPPVPVTVPDATGGKSVVDVLDVDVLSLLCVCATDRWAYLPALEQVAAWHWTLRHPEDLGSVRDRAAKAIADEGAEVRYGTYRRALEAVAHRHALVTGIIDETGFPRSVSEQWLTAVECEALRDDQIAVAARITTRTLLFTRSLPAVQHFLELLRDDPRLPEWRKAVACALAKRAELASRKPHLNLNRPDPIQLKRLFSSRWGRPVDRIEMARRGLMTEDAFYSAASLFAVAAADNQLPNIEVGTLGPHPDVDDVVVSNLV</sequence>
<reference evidence="2 3" key="1">
    <citation type="submission" date="2016-01" db="EMBL/GenBank/DDBJ databases">
        <title>The new phylogeny of the genus Mycobacterium.</title>
        <authorList>
            <person name="Tarcisio F."/>
            <person name="Conor M."/>
            <person name="Antonella G."/>
            <person name="Elisabetta G."/>
            <person name="Giulia F.S."/>
            <person name="Sara T."/>
            <person name="Anna F."/>
            <person name="Clotilde B."/>
            <person name="Roberto B."/>
            <person name="Veronica D.S."/>
            <person name="Fabio R."/>
            <person name="Monica P."/>
            <person name="Olivier J."/>
            <person name="Enrico T."/>
            <person name="Nicola S."/>
        </authorList>
    </citation>
    <scope>NUCLEOTIDE SEQUENCE [LARGE SCALE GENOMIC DNA]</scope>
    <source>
        <strain evidence="2 3">DSM 44166</strain>
    </source>
</reference>
<dbReference type="InterPro" id="IPR016845">
    <property type="entry name" value="UCP026633_TfuA-like"/>
</dbReference>
<dbReference type="EMBL" id="LQPW01000065">
    <property type="protein sequence ID" value="ORX06807.1"/>
    <property type="molecule type" value="Genomic_DNA"/>
</dbReference>
<proteinExistence type="predicted"/>
<dbReference type="Proteomes" id="UP000193317">
    <property type="component" value="Unassembled WGS sequence"/>
</dbReference>
<evidence type="ECO:0000313" key="2">
    <source>
        <dbReference type="EMBL" id="ORX06807.1"/>
    </source>
</evidence>
<dbReference type="InterPro" id="IPR012924">
    <property type="entry name" value="TfuA_core"/>
</dbReference>
<dbReference type="RefSeq" id="WP_085670626.1">
    <property type="nucleotide sequence ID" value="NZ_JACKRU010000583.1"/>
</dbReference>
<organism evidence="2 3">
    <name type="scientific">Mycobacterium szulgai</name>
    <dbReference type="NCBI Taxonomy" id="1787"/>
    <lineage>
        <taxon>Bacteria</taxon>
        <taxon>Bacillati</taxon>
        <taxon>Actinomycetota</taxon>
        <taxon>Actinomycetes</taxon>
        <taxon>Mycobacteriales</taxon>
        <taxon>Mycobacteriaceae</taxon>
        <taxon>Mycobacterium</taxon>
    </lineage>
</organism>
<dbReference type="AlphaFoldDB" id="A0A1X2EML5"/>
<feature type="domain" description="TfuA-like core" evidence="1">
    <location>
        <begin position="53"/>
        <end position="172"/>
    </location>
</feature>
<dbReference type="OrthoDB" id="118811at2"/>
<comment type="caution">
    <text evidence="2">The sequence shown here is derived from an EMBL/GenBank/DDBJ whole genome shotgun (WGS) entry which is preliminary data.</text>
</comment>
<gene>
    <name evidence="2" type="ORF">AWC27_26445</name>
</gene>
<accession>A0A1X2EML5</accession>
<evidence type="ECO:0000313" key="3">
    <source>
        <dbReference type="Proteomes" id="UP000193317"/>
    </source>
</evidence>
<evidence type="ECO:0000259" key="1">
    <source>
        <dbReference type="Pfam" id="PF07812"/>
    </source>
</evidence>
<dbReference type="Pfam" id="PF07812">
    <property type="entry name" value="TfuA"/>
    <property type="match status" value="1"/>
</dbReference>
<name>A0A1X2EML5_MYCSZ</name>
<dbReference type="PIRSF" id="PIRSF026633">
    <property type="entry name" value="UCP026633_TfuA-like"/>
    <property type="match status" value="1"/>
</dbReference>